<gene>
    <name evidence="7" type="primary">gbpR_5</name>
    <name evidence="7" type="ORF">SAMEA1982600_05083</name>
</gene>
<dbReference type="InterPro" id="IPR050950">
    <property type="entry name" value="HTH-type_LysR_regulators"/>
</dbReference>
<keyword evidence="2" id="KW-0805">Transcription regulation</keyword>
<dbReference type="InterPro" id="IPR000847">
    <property type="entry name" value="LysR_HTH_N"/>
</dbReference>
<evidence type="ECO:0000256" key="4">
    <source>
        <dbReference type="ARBA" id="ARBA00023163"/>
    </source>
</evidence>
<proteinExistence type="inferred from homology"/>
<sequence length="339" mass="37449">MSSPSLPSRLAARLKIRHLNLLLAVRRHGTLTRVAVETGISQPAATKALAEIEDIFGAPLFTRSRHGLEPTPLGQLALVRARHLLQDLDQWTREVDALRSGHSAHLNIGAIPFVSGPLLARAVALLHQRHGVTVTLHRATTDQLLELLLRRDLDCVIGRAAGGGPDPRAIWHEMLYRQWPALIGHPRLVRRLPHGPPDWSELASMRWILPSPATPIGGMIAGLFVRAQVQPPTPMIETYSLDVIESLITGDDRLVSIVPEDIAREMALHGRVAMAPWRFDWELPPMSLIRRVRDVPLQAETHFAQILRELCADGGVQTTPVQQYPTSGARPAPHDPLPT</sequence>
<dbReference type="Proteomes" id="UP000077037">
    <property type="component" value="Unassembled WGS sequence"/>
</dbReference>
<reference evidence="7 8" key="1">
    <citation type="submission" date="2016-03" db="EMBL/GenBank/DDBJ databases">
        <authorList>
            <consortium name="Pathogen Informatics"/>
        </authorList>
    </citation>
    <scope>NUCLEOTIDE SEQUENCE [LARGE SCALE GENOMIC DNA]</scope>
    <source>
        <strain evidence="7 8">NCTC13364</strain>
    </source>
</reference>
<dbReference type="SUPFAM" id="SSF46785">
    <property type="entry name" value="Winged helix' DNA-binding domain"/>
    <property type="match status" value="1"/>
</dbReference>
<dbReference type="EMBL" id="FKBS01000029">
    <property type="protein sequence ID" value="SAI58321.1"/>
    <property type="molecule type" value="Genomic_DNA"/>
</dbReference>
<dbReference type="InterPro" id="IPR036390">
    <property type="entry name" value="WH_DNA-bd_sf"/>
</dbReference>
<keyword evidence="4" id="KW-0804">Transcription</keyword>
<name>A0A157RK10_9BORD</name>
<dbReference type="SUPFAM" id="SSF53850">
    <property type="entry name" value="Periplasmic binding protein-like II"/>
    <property type="match status" value="1"/>
</dbReference>
<dbReference type="PANTHER" id="PTHR30419">
    <property type="entry name" value="HTH-TYPE TRANSCRIPTIONAL REGULATOR YBHD"/>
    <property type="match status" value="1"/>
</dbReference>
<keyword evidence="3" id="KW-0238">DNA-binding</keyword>
<dbReference type="GO" id="GO:0003700">
    <property type="term" value="F:DNA-binding transcription factor activity"/>
    <property type="evidence" value="ECO:0007669"/>
    <property type="project" value="InterPro"/>
</dbReference>
<evidence type="ECO:0000256" key="1">
    <source>
        <dbReference type="ARBA" id="ARBA00009437"/>
    </source>
</evidence>
<evidence type="ECO:0000313" key="8">
    <source>
        <dbReference type="Proteomes" id="UP000077037"/>
    </source>
</evidence>
<dbReference type="Gene3D" id="1.10.10.10">
    <property type="entry name" value="Winged helix-like DNA-binding domain superfamily/Winged helix DNA-binding domain"/>
    <property type="match status" value="1"/>
</dbReference>
<dbReference type="AlphaFoldDB" id="A0A157RK10"/>
<dbReference type="GO" id="GO:0003677">
    <property type="term" value="F:DNA binding"/>
    <property type="evidence" value="ECO:0007669"/>
    <property type="project" value="UniProtKB-KW"/>
</dbReference>
<comment type="similarity">
    <text evidence="1">Belongs to the LysR transcriptional regulatory family.</text>
</comment>
<accession>A0A157RK10</accession>
<evidence type="ECO:0000256" key="2">
    <source>
        <dbReference type="ARBA" id="ARBA00023015"/>
    </source>
</evidence>
<evidence type="ECO:0000256" key="5">
    <source>
        <dbReference type="SAM" id="MobiDB-lite"/>
    </source>
</evidence>
<dbReference type="PANTHER" id="PTHR30419:SF8">
    <property type="entry name" value="NITROGEN ASSIMILATION TRANSCRIPTIONAL ACTIVATOR-RELATED"/>
    <property type="match status" value="1"/>
</dbReference>
<evidence type="ECO:0000313" key="7">
    <source>
        <dbReference type="EMBL" id="SAI58321.1"/>
    </source>
</evidence>
<dbReference type="InterPro" id="IPR005119">
    <property type="entry name" value="LysR_subst-bd"/>
</dbReference>
<dbReference type="PROSITE" id="PS50931">
    <property type="entry name" value="HTH_LYSR"/>
    <property type="match status" value="1"/>
</dbReference>
<protein>
    <submittedName>
        <fullName evidence="7">LysR family transcriptional regulator</fullName>
    </submittedName>
</protein>
<evidence type="ECO:0000259" key="6">
    <source>
        <dbReference type="PROSITE" id="PS50931"/>
    </source>
</evidence>
<organism evidence="7 8">
    <name type="scientific">Bordetella ansorpii</name>
    <dbReference type="NCBI Taxonomy" id="288768"/>
    <lineage>
        <taxon>Bacteria</taxon>
        <taxon>Pseudomonadati</taxon>
        <taxon>Pseudomonadota</taxon>
        <taxon>Betaproteobacteria</taxon>
        <taxon>Burkholderiales</taxon>
        <taxon>Alcaligenaceae</taxon>
        <taxon>Bordetella</taxon>
    </lineage>
</organism>
<dbReference type="InterPro" id="IPR036388">
    <property type="entry name" value="WH-like_DNA-bd_sf"/>
</dbReference>
<dbReference type="RefSeq" id="WP_066420632.1">
    <property type="nucleotide sequence ID" value="NZ_FKBS01000029.1"/>
</dbReference>
<feature type="domain" description="HTH lysR-type" evidence="6">
    <location>
        <begin position="14"/>
        <end position="71"/>
    </location>
</feature>
<dbReference type="Pfam" id="PF03466">
    <property type="entry name" value="LysR_substrate"/>
    <property type="match status" value="1"/>
</dbReference>
<evidence type="ECO:0000256" key="3">
    <source>
        <dbReference type="ARBA" id="ARBA00023125"/>
    </source>
</evidence>
<dbReference type="OrthoDB" id="8806341at2"/>
<feature type="region of interest" description="Disordered" evidence="5">
    <location>
        <begin position="318"/>
        <end position="339"/>
    </location>
</feature>
<dbReference type="GO" id="GO:0005829">
    <property type="term" value="C:cytosol"/>
    <property type="evidence" value="ECO:0007669"/>
    <property type="project" value="TreeGrafter"/>
</dbReference>
<dbReference type="Gene3D" id="3.40.190.10">
    <property type="entry name" value="Periplasmic binding protein-like II"/>
    <property type="match status" value="2"/>
</dbReference>
<dbReference type="Pfam" id="PF00126">
    <property type="entry name" value="HTH_1"/>
    <property type="match status" value="1"/>
</dbReference>